<proteinExistence type="predicted"/>
<reference evidence="1 2" key="1">
    <citation type="submission" date="2018-08" db="EMBL/GenBank/DDBJ databases">
        <title>Draft genome sequence of Rhodobacter sphaeroides FY.</title>
        <authorList>
            <person name="Rayyan A."/>
            <person name="Meyer T.E."/>
            <person name="Kyndt J.A."/>
        </authorList>
    </citation>
    <scope>NUCLEOTIDE SEQUENCE [LARGE SCALE GENOMIC DNA]</scope>
    <source>
        <strain evidence="1 2">FY</strain>
    </source>
</reference>
<dbReference type="Pfam" id="PF09898">
    <property type="entry name" value="DUF2125"/>
    <property type="match status" value="1"/>
</dbReference>
<dbReference type="EMBL" id="QWGP01000006">
    <property type="protein sequence ID" value="RHZ96092.1"/>
    <property type="molecule type" value="Genomic_DNA"/>
</dbReference>
<name>A0AAX1UMI9_CERSP</name>
<protein>
    <submittedName>
        <fullName evidence="1">DUF2125 domain-containing protein</fullName>
    </submittedName>
</protein>
<accession>A0AAX1UMI9</accession>
<sequence length="331" mass="35358">MRKLLGLVLVLALLWAGWWVAGSALVRQAAEAFFAQQRAAGRLAEHEGLSVRGFPNRFDLTVEKIRLADPATGLGWRAPFVQLFAMSWKPWHLIAALPPEQEIDLDGQTVTLNASALRASLIVSPSATLPLDRTASAGQALVLRSSAGWSVRLDEAQLATRRMGDDATRHEIGLDLAGLAPEGAFAAAAERAGLPPRLSQLRLLAEAGFSAPIDREMGASRPQLRSLTLRESQLDWGSLQLTGSGELTFDASGMPEGRIDLALGNWRQAIRAAAELGYLDAESVPAWERGLGIFAARSGGEKLQVPLNFSKGWMSLGPLPLGPAPRLGPAG</sequence>
<dbReference type="RefSeq" id="WP_118999821.1">
    <property type="nucleotide sequence ID" value="NZ_QWGP01000006.1"/>
</dbReference>
<evidence type="ECO:0000313" key="2">
    <source>
        <dbReference type="Proteomes" id="UP000266305"/>
    </source>
</evidence>
<evidence type="ECO:0000313" key="1">
    <source>
        <dbReference type="EMBL" id="RHZ96092.1"/>
    </source>
</evidence>
<comment type="caution">
    <text evidence="1">The sequence shown here is derived from an EMBL/GenBank/DDBJ whole genome shotgun (WGS) entry which is preliminary data.</text>
</comment>
<dbReference type="Proteomes" id="UP000266305">
    <property type="component" value="Unassembled WGS sequence"/>
</dbReference>
<gene>
    <name evidence="1" type="ORF">D1114_08175</name>
</gene>
<dbReference type="AlphaFoldDB" id="A0AAX1UMI9"/>
<dbReference type="InterPro" id="IPR018666">
    <property type="entry name" value="DUF2125"/>
</dbReference>
<organism evidence="1 2">
    <name type="scientific">Cereibacter sphaeroides</name>
    <name type="common">Rhodobacter sphaeroides</name>
    <dbReference type="NCBI Taxonomy" id="1063"/>
    <lineage>
        <taxon>Bacteria</taxon>
        <taxon>Pseudomonadati</taxon>
        <taxon>Pseudomonadota</taxon>
        <taxon>Alphaproteobacteria</taxon>
        <taxon>Rhodobacterales</taxon>
        <taxon>Paracoccaceae</taxon>
        <taxon>Cereibacter</taxon>
    </lineage>
</organism>